<evidence type="ECO:0000256" key="2">
    <source>
        <dbReference type="ARBA" id="ARBA00007637"/>
    </source>
</evidence>
<comment type="similarity">
    <text evidence="2">Belongs to the NAD(P)-dependent epimerase/dehydratase family.</text>
</comment>
<dbReference type="PANTHER" id="PTHR43000">
    <property type="entry name" value="DTDP-D-GLUCOSE 4,6-DEHYDRATASE-RELATED"/>
    <property type="match status" value="1"/>
</dbReference>
<dbReference type="SUPFAM" id="SSF51735">
    <property type="entry name" value="NAD(P)-binding Rossmann-fold domains"/>
    <property type="match status" value="1"/>
</dbReference>
<dbReference type="Gene3D" id="3.90.25.10">
    <property type="entry name" value="UDP-galactose 4-epimerase, domain 1"/>
    <property type="match status" value="1"/>
</dbReference>
<organism evidence="4 5">
    <name type="scientific">Aquibium oceanicum</name>
    <dbReference type="NCBI Taxonomy" id="1670800"/>
    <lineage>
        <taxon>Bacteria</taxon>
        <taxon>Pseudomonadati</taxon>
        <taxon>Pseudomonadota</taxon>
        <taxon>Alphaproteobacteria</taxon>
        <taxon>Hyphomicrobiales</taxon>
        <taxon>Phyllobacteriaceae</taxon>
        <taxon>Aquibium</taxon>
    </lineage>
</organism>
<evidence type="ECO:0000313" key="5">
    <source>
        <dbReference type="Proteomes" id="UP000182840"/>
    </source>
</evidence>
<dbReference type="EMBL" id="CP018171">
    <property type="protein sequence ID" value="APH74211.1"/>
    <property type="molecule type" value="Genomic_DNA"/>
</dbReference>
<evidence type="ECO:0000259" key="3">
    <source>
        <dbReference type="Pfam" id="PF01370"/>
    </source>
</evidence>
<evidence type="ECO:0000313" key="4">
    <source>
        <dbReference type="EMBL" id="APH74211.1"/>
    </source>
</evidence>
<gene>
    <name evidence="4" type="ORF">BSQ44_24715</name>
</gene>
<dbReference type="AlphaFoldDB" id="A0A1L3SXX1"/>
<evidence type="ECO:0000256" key="1">
    <source>
        <dbReference type="ARBA" id="ARBA00005125"/>
    </source>
</evidence>
<feature type="domain" description="NAD-dependent epimerase/dehydratase" evidence="3">
    <location>
        <begin position="10"/>
        <end position="252"/>
    </location>
</feature>
<dbReference type="OrthoDB" id="9801785at2"/>
<dbReference type="InterPro" id="IPR001509">
    <property type="entry name" value="Epimerase_deHydtase"/>
</dbReference>
<reference evidence="5" key="1">
    <citation type="submission" date="2016-11" db="EMBL/GenBank/DDBJ databases">
        <title>Mesorhizobium oceanicum sp. nov., isolated from deep seawater in South China Sea.</title>
        <authorList>
            <person name="Fu G.-Y."/>
        </authorList>
    </citation>
    <scope>NUCLEOTIDE SEQUENCE [LARGE SCALE GENOMIC DNA]</scope>
    <source>
        <strain evidence="5">B7</strain>
    </source>
</reference>
<dbReference type="KEGG" id="meso:BSQ44_24715"/>
<dbReference type="Gene3D" id="3.40.50.720">
    <property type="entry name" value="NAD(P)-binding Rossmann-like Domain"/>
    <property type="match status" value="1"/>
</dbReference>
<dbReference type="InterPro" id="IPR036291">
    <property type="entry name" value="NAD(P)-bd_dom_sf"/>
</dbReference>
<dbReference type="STRING" id="1670800.BSQ44_24715"/>
<comment type="pathway">
    <text evidence="1">Bacterial outer membrane biogenesis; LPS O-antigen biosynthesis.</text>
</comment>
<dbReference type="Pfam" id="PF01370">
    <property type="entry name" value="Epimerase"/>
    <property type="match status" value="1"/>
</dbReference>
<name>A0A1L3SXX1_9HYPH</name>
<proteinExistence type="inferred from homology"/>
<keyword evidence="5" id="KW-1185">Reference proteome</keyword>
<dbReference type="Proteomes" id="UP000182840">
    <property type="component" value="Chromosome"/>
</dbReference>
<sequence length="328" mass="35579">MARIEGNKFVIAGGLSQIGSEITQHLLEAGARQVVLFDNYSLGTESTVSGLVSDPRVVLVRGDILRTNELFDAFEDASGVFAVAGFLTLPLSLNPSLGLAVNVTGMLNICEAARYRSGVKVIFSSSVAVYGETEEDVTTEKAPWMWSGQQPGAALYGGSKIIGENLGRLYSQRYGVPFVSLRYSSVYGERQHRRAVNSAYIVDTIDAIRKSERPVIPDDGSEVHDYIHIHDIARANVMAMEADVTGESYNVATGVSTSLNDLVAIILKEMGSDLKPEHKKIEGKIRATVSSRLNFSNDKIINQIGWKPSIGIDEGIRRIIAWSGSAQA</sequence>
<accession>A0A1L3SXX1</accession>
<protein>
    <recommendedName>
        <fullName evidence="3">NAD-dependent epimerase/dehydratase domain-containing protein</fullName>
    </recommendedName>
</protein>
<dbReference type="RefSeq" id="WP_072607666.1">
    <property type="nucleotide sequence ID" value="NZ_CP018171.1"/>
</dbReference>